<dbReference type="Proteomes" id="UP001162164">
    <property type="component" value="Unassembled WGS sequence"/>
</dbReference>
<gene>
    <name evidence="6" type="ORF">NQ317_011939</name>
</gene>
<comment type="similarity">
    <text evidence="2">Belongs to the PBP/GOBP family.</text>
</comment>
<dbReference type="CDD" id="cd23992">
    <property type="entry name" value="PBP_GOBP"/>
    <property type="match status" value="1"/>
</dbReference>
<dbReference type="InterPro" id="IPR006170">
    <property type="entry name" value="PBP/GOBP"/>
</dbReference>
<protein>
    <submittedName>
        <fullName evidence="6">Uncharacterized protein</fullName>
    </submittedName>
</protein>
<keyword evidence="3" id="KW-0964">Secreted</keyword>
<dbReference type="EMBL" id="JAPWTJ010002591">
    <property type="protein sequence ID" value="KAJ8965537.1"/>
    <property type="molecule type" value="Genomic_DNA"/>
</dbReference>
<feature type="chain" id="PRO_5046538475" evidence="5">
    <location>
        <begin position="17"/>
        <end position="116"/>
    </location>
</feature>
<reference evidence="6" key="1">
    <citation type="journal article" date="2023" name="Insect Mol. Biol.">
        <title>Genome sequencing provides insights into the evolution of gene families encoding plant cell wall-degrading enzymes in longhorned beetles.</title>
        <authorList>
            <person name="Shin N.R."/>
            <person name="Okamura Y."/>
            <person name="Kirsch R."/>
            <person name="Pauchet Y."/>
        </authorList>
    </citation>
    <scope>NUCLEOTIDE SEQUENCE</scope>
    <source>
        <strain evidence="6">MMC_N1</strain>
    </source>
</reference>
<name>A0ABQ9IUK4_9CUCU</name>
<evidence type="ECO:0000256" key="4">
    <source>
        <dbReference type="ARBA" id="ARBA00022729"/>
    </source>
</evidence>
<accession>A0ABQ9IUK4</accession>
<proteinExistence type="inferred from homology"/>
<evidence type="ECO:0000256" key="5">
    <source>
        <dbReference type="SAM" id="SignalP"/>
    </source>
</evidence>
<evidence type="ECO:0000256" key="2">
    <source>
        <dbReference type="ARBA" id="ARBA00008098"/>
    </source>
</evidence>
<organism evidence="6 7">
    <name type="scientific">Molorchus minor</name>
    <dbReference type="NCBI Taxonomy" id="1323400"/>
    <lineage>
        <taxon>Eukaryota</taxon>
        <taxon>Metazoa</taxon>
        <taxon>Ecdysozoa</taxon>
        <taxon>Arthropoda</taxon>
        <taxon>Hexapoda</taxon>
        <taxon>Insecta</taxon>
        <taxon>Pterygota</taxon>
        <taxon>Neoptera</taxon>
        <taxon>Endopterygota</taxon>
        <taxon>Coleoptera</taxon>
        <taxon>Polyphaga</taxon>
        <taxon>Cucujiformia</taxon>
        <taxon>Chrysomeloidea</taxon>
        <taxon>Cerambycidae</taxon>
        <taxon>Lamiinae</taxon>
        <taxon>Monochamini</taxon>
        <taxon>Molorchus</taxon>
    </lineage>
</organism>
<dbReference type="PANTHER" id="PTHR11857">
    <property type="entry name" value="ODORANT BINDING PROTEIN-RELATED"/>
    <property type="match status" value="1"/>
</dbReference>
<dbReference type="Gene3D" id="1.10.238.20">
    <property type="entry name" value="Pheromone/general odorant binding protein domain"/>
    <property type="match status" value="1"/>
</dbReference>
<dbReference type="SMART" id="SM00708">
    <property type="entry name" value="PhBP"/>
    <property type="match status" value="1"/>
</dbReference>
<dbReference type="PANTHER" id="PTHR11857:SF43">
    <property type="entry name" value="GEO07291P1-RELATED"/>
    <property type="match status" value="1"/>
</dbReference>
<dbReference type="SUPFAM" id="SSF47565">
    <property type="entry name" value="Insect pheromone/odorant-binding proteins"/>
    <property type="match status" value="1"/>
</dbReference>
<dbReference type="Pfam" id="PF01395">
    <property type="entry name" value="PBP_GOBP"/>
    <property type="match status" value="1"/>
</dbReference>
<sequence>MKTAVTVLLTLALTAAKLNTKKKEAAIAIHEECVKTTGIEAEDIIKAMEKGIAEDPKIKEHMFCFQKALGIIDDDDFIEDEDRAKEIVEKCYDQKDDKLETAYAMGICMHHEIHSE</sequence>
<keyword evidence="4 5" id="KW-0732">Signal</keyword>
<comment type="caution">
    <text evidence="6">The sequence shown here is derived from an EMBL/GenBank/DDBJ whole genome shotgun (WGS) entry which is preliminary data.</text>
</comment>
<evidence type="ECO:0000313" key="7">
    <source>
        <dbReference type="Proteomes" id="UP001162164"/>
    </source>
</evidence>
<keyword evidence="7" id="KW-1185">Reference proteome</keyword>
<comment type="subcellular location">
    <subcellularLocation>
        <location evidence="1">Secreted</location>
    </subcellularLocation>
</comment>
<evidence type="ECO:0000256" key="1">
    <source>
        <dbReference type="ARBA" id="ARBA00004613"/>
    </source>
</evidence>
<evidence type="ECO:0000313" key="6">
    <source>
        <dbReference type="EMBL" id="KAJ8965537.1"/>
    </source>
</evidence>
<feature type="signal peptide" evidence="5">
    <location>
        <begin position="1"/>
        <end position="16"/>
    </location>
</feature>
<evidence type="ECO:0000256" key="3">
    <source>
        <dbReference type="ARBA" id="ARBA00022525"/>
    </source>
</evidence>
<dbReference type="InterPro" id="IPR036728">
    <property type="entry name" value="PBP_GOBP_sf"/>
</dbReference>